<dbReference type="PATRIC" id="fig|1618487.3.peg.195"/>
<dbReference type="PANTHER" id="PTHR43014">
    <property type="entry name" value="MERCURIC REDUCTASE"/>
    <property type="match status" value="1"/>
</dbReference>
<dbReference type="Gene3D" id="3.50.50.60">
    <property type="entry name" value="FAD/NAD(P)-binding domain"/>
    <property type="match status" value="1"/>
</dbReference>
<dbReference type="InterPro" id="IPR023753">
    <property type="entry name" value="FAD/NAD-binding_dom"/>
</dbReference>
<accession>A0A0G0XD13</accession>
<dbReference type="InterPro" id="IPR036188">
    <property type="entry name" value="FAD/NAD-bd_sf"/>
</dbReference>
<dbReference type="Pfam" id="PF07992">
    <property type="entry name" value="Pyr_redox_2"/>
    <property type="match status" value="1"/>
</dbReference>
<reference evidence="2 3" key="1">
    <citation type="journal article" date="2015" name="Nature">
        <title>rRNA introns, odd ribosomes, and small enigmatic genomes across a large radiation of phyla.</title>
        <authorList>
            <person name="Brown C.T."/>
            <person name="Hug L.A."/>
            <person name="Thomas B.C."/>
            <person name="Sharon I."/>
            <person name="Castelle C.J."/>
            <person name="Singh A."/>
            <person name="Wilkins M.J."/>
            <person name="Williams K.H."/>
            <person name="Banfield J.F."/>
        </authorList>
    </citation>
    <scope>NUCLEOTIDE SEQUENCE [LARGE SCALE GENOMIC DNA]</scope>
</reference>
<evidence type="ECO:0000259" key="1">
    <source>
        <dbReference type="Pfam" id="PF07992"/>
    </source>
</evidence>
<name>A0A0G0XD13_9BACT</name>
<evidence type="ECO:0000313" key="3">
    <source>
        <dbReference type="Proteomes" id="UP000034371"/>
    </source>
</evidence>
<evidence type="ECO:0000313" key="2">
    <source>
        <dbReference type="EMBL" id="KKS22760.1"/>
    </source>
</evidence>
<organism evidence="2 3">
    <name type="scientific">Candidatus Roizmanbacteria bacterium GW2011_GWC2_41_7</name>
    <dbReference type="NCBI Taxonomy" id="1618487"/>
    <lineage>
        <taxon>Bacteria</taxon>
        <taxon>Candidatus Roizmaniibacteriota</taxon>
    </lineage>
</organism>
<sequence>MDEKYYDIVVIGSGDAGKAVAFAAAKKGKKVAVIDKHPLEGTGALQGCTPQKMLVTGAEIADCVRRMNDVGVRLGSGRVSWKELQEWKQEYIHSISKNLEKQFHKIGIDTYQGVARFIDETSIRINKDILHAKTIHISAGSKPAPLSIQGAEFLITSDEFLNLIELPKRIIFIGGGYISFELAHIAARAGSEVMILHRSAVLLKEFDPDLVDLLVKASEDIGIMVNKNRPLVKVEKHGSSSVVFTQQEGREIRENADLVVHCAGRIPDIDDFDLPVGNIQYSKNGIVVTKYLQSVSNPHVSAAGDAADTGPMLTSVEIREGKIAAYNLLHKTKQRIPDYTFVPSVVFTIPHLAQVGYTEERARAKGLDFDQTQFLYFLFWSQRQTSYLNPNLPSAEKTHIWPLFSYWDNGAGRIQFQMLSPLEVFLQHDKPVKDLYSPIFAIYRYNQPCPGTASESLFWDFITEKKTPTRKQLTIGPLIDYSSEKGKAHFNLLKGFISYSKEKNKKSFKFMWLSFNGNGKSNRRRAR</sequence>
<dbReference type="AlphaFoldDB" id="A0A0G0XD13"/>
<dbReference type="PRINTS" id="PR00411">
    <property type="entry name" value="PNDRDTASEI"/>
</dbReference>
<dbReference type="PRINTS" id="PR00368">
    <property type="entry name" value="FADPNR"/>
</dbReference>
<dbReference type="SUPFAM" id="SSF51905">
    <property type="entry name" value="FAD/NAD(P)-binding domain"/>
    <property type="match status" value="1"/>
</dbReference>
<comment type="caution">
    <text evidence="2">The sequence shown here is derived from an EMBL/GenBank/DDBJ whole genome shotgun (WGS) entry which is preliminary data.</text>
</comment>
<dbReference type="EMBL" id="LCBY01000012">
    <property type="protein sequence ID" value="KKS22760.1"/>
    <property type="molecule type" value="Genomic_DNA"/>
</dbReference>
<gene>
    <name evidence="2" type="ORF">UU78_C0012G0006</name>
</gene>
<protein>
    <submittedName>
        <fullName evidence="2">Regulatory protein</fullName>
    </submittedName>
</protein>
<dbReference type="Proteomes" id="UP000034371">
    <property type="component" value="Unassembled WGS sequence"/>
</dbReference>
<dbReference type="GO" id="GO:0016491">
    <property type="term" value="F:oxidoreductase activity"/>
    <property type="evidence" value="ECO:0007669"/>
    <property type="project" value="InterPro"/>
</dbReference>
<proteinExistence type="predicted"/>
<dbReference type="PANTHER" id="PTHR43014:SF5">
    <property type="entry name" value="GLUTATHIONE REDUCTASE (NADPH)"/>
    <property type="match status" value="1"/>
</dbReference>
<feature type="domain" description="FAD/NAD(P)-binding" evidence="1">
    <location>
        <begin position="6"/>
        <end position="321"/>
    </location>
</feature>